<dbReference type="EMBL" id="MVBK01000080">
    <property type="protein sequence ID" value="OOG23008.1"/>
    <property type="molecule type" value="Genomic_DNA"/>
</dbReference>
<sequence>MMEFAGQHPELARWIVAAVHHSDAPPDQGFLLLTWFGRLFADYRMVHGTQEVDELMLFDEGFAQKAFSLMLHLRLAADAVREYVKLVPLPDYLLMVDAPESVAYKRLDGRGWPGWIAPKGNAEKAAFLKRCLAVQDALLDGCRDRNIPVIVLDNEREDARELDRHLQTLTKRMAGEPEHG</sequence>
<keyword evidence="2" id="KW-1185">Reference proteome</keyword>
<evidence type="ECO:0008006" key="3">
    <source>
        <dbReference type="Google" id="ProtNLM"/>
    </source>
</evidence>
<dbReference type="InterPro" id="IPR027417">
    <property type="entry name" value="P-loop_NTPase"/>
</dbReference>
<dbReference type="AlphaFoldDB" id="A0A1V3NDQ3"/>
<dbReference type="Proteomes" id="UP000189462">
    <property type="component" value="Unassembled WGS sequence"/>
</dbReference>
<organism evidence="1 2">
    <name type="scientific">Thioalkalivibrio denitrificans</name>
    <dbReference type="NCBI Taxonomy" id="108003"/>
    <lineage>
        <taxon>Bacteria</taxon>
        <taxon>Pseudomonadati</taxon>
        <taxon>Pseudomonadota</taxon>
        <taxon>Gammaproteobacteria</taxon>
        <taxon>Chromatiales</taxon>
        <taxon>Ectothiorhodospiraceae</taxon>
        <taxon>Thioalkalivibrio</taxon>
    </lineage>
</organism>
<dbReference type="SUPFAM" id="SSF52540">
    <property type="entry name" value="P-loop containing nucleoside triphosphate hydrolases"/>
    <property type="match status" value="1"/>
</dbReference>
<evidence type="ECO:0000313" key="2">
    <source>
        <dbReference type="Proteomes" id="UP000189462"/>
    </source>
</evidence>
<name>A0A1V3NDQ3_9GAMM</name>
<proteinExistence type="predicted"/>
<accession>A0A1V3NDQ3</accession>
<reference evidence="1 2" key="1">
    <citation type="submission" date="2017-02" db="EMBL/GenBank/DDBJ databases">
        <title>Genomic diversity within the haloalkaliphilic genus Thioalkalivibrio.</title>
        <authorList>
            <person name="Ahn A.-C."/>
            <person name="Meier-Kolthoff J."/>
            <person name="Overmars L."/>
            <person name="Richter M."/>
            <person name="Woyke T."/>
            <person name="Sorokin D.Y."/>
            <person name="Muyzer G."/>
        </authorList>
    </citation>
    <scope>NUCLEOTIDE SEQUENCE [LARGE SCALE GENOMIC DNA]</scope>
    <source>
        <strain evidence="1 2">ALJD</strain>
    </source>
</reference>
<evidence type="ECO:0000313" key="1">
    <source>
        <dbReference type="EMBL" id="OOG23008.1"/>
    </source>
</evidence>
<comment type="caution">
    <text evidence="1">The sequence shown here is derived from an EMBL/GenBank/DDBJ whole genome shotgun (WGS) entry which is preliminary data.</text>
</comment>
<gene>
    <name evidence="1" type="ORF">B1C78_12840</name>
</gene>
<dbReference type="STRING" id="108003.B1C78_12840"/>
<protein>
    <recommendedName>
        <fullName evidence="3">Thymidylate kinase</fullName>
    </recommendedName>
</protein>